<comment type="caution">
    <text evidence="3">The sequence shown here is derived from an EMBL/GenBank/DDBJ whole genome shotgun (WGS) entry which is preliminary data.</text>
</comment>
<feature type="region of interest" description="Disordered" evidence="2">
    <location>
        <begin position="239"/>
        <end position="320"/>
    </location>
</feature>
<evidence type="ECO:0000256" key="2">
    <source>
        <dbReference type="SAM" id="MobiDB-lite"/>
    </source>
</evidence>
<evidence type="ECO:0000313" key="4">
    <source>
        <dbReference type="Proteomes" id="UP000193642"/>
    </source>
</evidence>
<organism evidence="3 4">
    <name type="scientific">Rhizoclosmatium globosum</name>
    <dbReference type="NCBI Taxonomy" id="329046"/>
    <lineage>
        <taxon>Eukaryota</taxon>
        <taxon>Fungi</taxon>
        <taxon>Fungi incertae sedis</taxon>
        <taxon>Chytridiomycota</taxon>
        <taxon>Chytridiomycota incertae sedis</taxon>
        <taxon>Chytridiomycetes</taxon>
        <taxon>Chytridiales</taxon>
        <taxon>Chytriomycetaceae</taxon>
        <taxon>Rhizoclosmatium</taxon>
    </lineage>
</organism>
<accession>A0A1Y2CIB6</accession>
<protein>
    <submittedName>
        <fullName evidence="3">Uncharacterized protein</fullName>
    </submittedName>
</protein>
<proteinExistence type="predicted"/>
<dbReference type="Proteomes" id="UP000193642">
    <property type="component" value="Unassembled WGS sequence"/>
</dbReference>
<sequence length="532" mass="58997">MENQRLASRVDELTAAINSYETQRAQQVELVALLRVELEQKDVKIDTVQRDRNSCRAEVESLTLSNQNLMSSLAAVASESANLKNAVTVFTTRVSELEASLIDSKESLQTVVSDFKKKLAAKENESRLAATLQQQEHSITMSSRDISTVNAGSDDLRSENEALRVDLQHHQVANQQLQSDILQLQSKPDYMRRPKSSLGHRNSSLSLSNISISSETTTETLQLLDNAIGIMQPDGSFTQDANKSVSMSSSSKLTVDSPQNSPAQSVRSPGQASYLHPSHQSVTSQSSSATLAHHDAPHQHPPNKKKSNPSKNSTSKKKWNGSRNFITTISSLRLQLESQAQESANFKASLKEMGSEMLWKEQEFMQALEGKETDLRRVMEKVDGVRERMRKAILMLKEGVLETDGVWCGNCEYLKDKVGKLEVLMEEERERSRKEYEELMGELYLLSADIGYFCFNLFYREDKVAVAIVLTSTNLRQKAAVVVITAPIGESTVDIVEALSGTAVPTLNVANSGNDVVGLCKAKSKRWFVHGT</sequence>
<gene>
    <name evidence="3" type="ORF">BCR33DRAFT_737151</name>
</gene>
<feature type="compositionally biased region" description="Low complexity" evidence="2">
    <location>
        <begin position="278"/>
        <end position="288"/>
    </location>
</feature>
<feature type="coiled-coil region" evidence="1">
    <location>
        <begin position="160"/>
        <end position="187"/>
    </location>
</feature>
<dbReference type="AlphaFoldDB" id="A0A1Y2CIB6"/>
<feature type="compositionally biased region" description="Polar residues" evidence="2">
    <location>
        <begin position="252"/>
        <end position="271"/>
    </location>
</feature>
<evidence type="ECO:0000313" key="3">
    <source>
        <dbReference type="EMBL" id="ORY46055.1"/>
    </source>
</evidence>
<name>A0A1Y2CIB6_9FUNG</name>
<dbReference type="EMBL" id="MCGO01000018">
    <property type="protein sequence ID" value="ORY46055.1"/>
    <property type="molecule type" value="Genomic_DNA"/>
</dbReference>
<keyword evidence="4" id="KW-1185">Reference proteome</keyword>
<reference evidence="3 4" key="1">
    <citation type="submission" date="2016-07" db="EMBL/GenBank/DDBJ databases">
        <title>Pervasive Adenine N6-methylation of Active Genes in Fungi.</title>
        <authorList>
            <consortium name="DOE Joint Genome Institute"/>
            <person name="Mondo S.J."/>
            <person name="Dannebaum R.O."/>
            <person name="Kuo R.C."/>
            <person name="Labutti K."/>
            <person name="Haridas S."/>
            <person name="Kuo A."/>
            <person name="Salamov A."/>
            <person name="Ahrendt S.R."/>
            <person name="Lipzen A."/>
            <person name="Sullivan W."/>
            <person name="Andreopoulos W.B."/>
            <person name="Clum A."/>
            <person name="Lindquist E."/>
            <person name="Daum C."/>
            <person name="Ramamoorthy G.K."/>
            <person name="Gryganskyi A."/>
            <person name="Culley D."/>
            <person name="Magnuson J.K."/>
            <person name="James T.Y."/>
            <person name="O'Malley M.A."/>
            <person name="Stajich J.E."/>
            <person name="Spatafora J.W."/>
            <person name="Visel A."/>
            <person name="Grigoriev I.V."/>
        </authorList>
    </citation>
    <scope>NUCLEOTIDE SEQUENCE [LARGE SCALE GENOMIC DNA]</scope>
    <source>
        <strain evidence="3 4">JEL800</strain>
    </source>
</reference>
<dbReference type="OrthoDB" id="10440253at2759"/>
<feature type="compositionally biased region" description="Basic residues" evidence="2">
    <location>
        <begin position="301"/>
        <end position="320"/>
    </location>
</feature>
<keyword evidence="1" id="KW-0175">Coiled coil</keyword>
<evidence type="ECO:0000256" key="1">
    <source>
        <dbReference type="SAM" id="Coils"/>
    </source>
</evidence>